<dbReference type="RefSeq" id="WP_344278707.1">
    <property type="nucleotide sequence ID" value="NZ_BAAAHV010000015.1"/>
</dbReference>
<evidence type="ECO:0000259" key="4">
    <source>
        <dbReference type="PROSITE" id="PS50043"/>
    </source>
</evidence>
<keyword evidence="1" id="KW-0805">Transcription regulation</keyword>
<dbReference type="InterPro" id="IPR016032">
    <property type="entry name" value="Sig_transdc_resp-reg_C-effctor"/>
</dbReference>
<keyword evidence="3" id="KW-0804">Transcription</keyword>
<dbReference type="Pfam" id="PF00196">
    <property type="entry name" value="GerE"/>
    <property type="match status" value="1"/>
</dbReference>
<organism evidence="5 6">
    <name type="scientific">Amycolatopsis albidoflavus</name>
    <dbReference type="NCBI Taxonomy" id="102226"/>
    <lineage>
        <taxon>Bacteria</taxon>
        <taxon>Bacillati</taxon>
        <taxon>Actinomycetota</taxon>
        <taxon>Actinomycetes</taxon>
        <taxon>Pseudonocardiales</taxon>
        <taxon>Pseudonocardiaceae</taxon>
        <taxon>Amycolatopsis</taxon>
    </lineage>
</organism>
<dbReference type="Gene3D" id="3.40.50.2300">
    <property type="match status" value="1"/>
</dbReference>
<keyword evidence="2" id="KW-0238">DNA-binding</keyword>
<dbReference type="PRINTS" id="PR00038">
    <property type="entry name" value="HTHLUXR"/>
</dbReference>
<dbReference type="PROSITE" id="PS50043">
    <property type="entry name" value="HTH_LUXR_2"/>
    <property type="match status" value="1"/>
</dbReference>
<dbReference type="Proteomes" id="UP001597542">
    <property type="component" value="Unassembled WGS sequence"/>
</dbReference>
<protein>
    <submittedName>
        <fullName evidence="5">Response regulator transcription factor</fullName>
    </submittedName>
</protein>
<dbReference type="PANTHER" id="PTHR44688">
    <property type="entry name" value="DNA-BINDING TRANSCRIPTIONAL ACTIVATOR DEVR_DOSR"/>
    <property type="match status" value="1"/>
</dbReference>
<evidence type="ECO:0000256" key="1">
    <source>
        <dbReference type="ARBA" id="ARBA00023015"/>
    </source>
</evidence>
<evidence type="ECO:0000313" key="6">
    <source>
        <dbReference type="Proteomes" id="UP001597542"/>
    </source>
</evidence>
<dbReference type="PANTHER" id="PTHR44688:SF16">
    <property type="entry name" value="DNA-BINDING TRANSCRIPTIONAL ACTIVATOR DEVR_DOSR"/>
    <property type="match status" value="1"/>
</dbReference>
<proteinExistence type="predicted"/>
<dbReference type="SUPFAM" id="SSF46894">
    <property type="entry name" value="C-terminal effector domain of the bipartite response regulators"/>
    <property type="match status" value="1"/>
</dbReference>
<dbReference type="SMART" id="SM00421">
    <property type="entry name" value="HTH_LUXR"/>
    <property type="match status" value="1"/>
</dbReference>
<gene>
    <name evidence="5" type="ORF">ACFSUT_34305</name>
</gene>
<dbReference type="EMBL" id="JBHUKQ010000016">
    <property type="protein sequence ID" value="MFD2485387.1"/>
    <property type="molecule type" value="Genomic_DNA"/>
</dbReference>
<keyword evidence="6" id="KW-1185">Reference proteome</keyword>
<accession>A0ABW5I9D6</accession>
<reference evidence="6" key="1">
    <citation type="journal article" date="2019" name="Int. J. Syst. Evol. Microbiol.">
        <title>The Global Catalogue of Microorganisms (GCM) 10K type strain sequencing project: providing services to taxonomists for standard genome sequencing and annotation.</title>
        <authorList>
            <consortium name="The Broad Institute Genomics Platform"/>
            <consortium name="The Broad Institute Genome Sequencing Center for Infectious Disease"/>
            <person name="Wu L."/>
            <person name="Ma J."/>
        </authorList>
    </citation>
    <scope>NUCLEOTIDE SEQUENCE [LARGE SCALE GENOMIC DNA]</scope>
    <source>
        <strain evidence="6">CGMCC 4.7638</strain>
    </source>
</reference>
<sequence length="207" mass="21947">MDCLTVAIWSTDPLTVPGLASVLRARPELHAVPLHGVGDAQAALVAAESITADVCAALDRIAAASSARVVLLTNELTDADLRLAARCGVVSVLPRSVVTTNQLLAAVMSALRTPTPDPAERTARLTGQLERVQRGLLRPRGLGCTPLAPRERDLLRLLADGLDTAEIAHQLAYSERTVKNIVQGLMSRLGLKNRTHAVAFAMRSGVL</sequence>
<evidence type="ECO:0000256" key="3">
    <source>
        <dbReference type="ARBA" id="ARBA00023163"/>
    </source>
</evidence>
<dbReference type="InterPro" id="IPR000792">
    <property type="entry name" value="Tscrpt_reg_LuxR_C"/>
</dbReference>
<evidence type="ECO:0000313" key="5">
    <source>
        <dbReference type="EMBL" id="MFD2485387.1"/>
    </source>
</evidence>
<evidence type="ECO:0000256" key="2">
    <source>
        <dbReference type="ARBA" id="ARBA00023125"/>
    </source>
</evidence>
<name>A0ABW5I9D6_9PSEU</name>
<comment type="caution">
    <text evidence="5">The sequence shown here is derived from an EMBL/GenBank/DDBJ whole genome shotgun (WGS) entry which is preliminary data.</text>
</comment>
<dbReference type="CDD" id="cd06170">
    <property type="entry name" value="LuxR_C_like"/>
    <property type="match status" value="1"/>
</dbReference>
<feature type="domain" description="HTH luxR-type" evidence="4">
    <location>
        <begin position="140"/>
        <end position="205"/>
    </location>
</feature>